<proteinExistence type="predicted"/>
<keyword evidence="3" id="KW-1185">Reference proteome</keyword>
<sequence length="522" mass="58974">MNAEEILKLCASMTLMERERPVRRLQTDLKEAGLQRMATSLIGKVLSRKTVNKEAFWSVMRKIRQTRDWVEIEPITANVFAFHCQNAGDKEKIIVGGPWSFDDSLIVIKEPEGKGDVHRMCFNRAEFWVQIHNAPLMCMTRDIWRFLGSIIGDVVDIDGSDFGSFPSNFLRVRVIIEIDKPLRICLRVVVLGDGLESIMLLKYERLPSFCFRYGLLGHTIRECPDCLNGPMVRIGEELLYSLWMRAPTLVKNTGFWGRQRDSREGGYRDNWRRNDQVATNDGEDGRPATRVMGPVHHRTNLNLDGSTKGIEITILLVINVNKDSMESNQDPLASNNQGMANVEDFVFKCPREVDDINLETIESMLGPSSMLKFVGHLEKFGENRPSINRNLDRGDIGECLKKLFGPQLNGYLQNDIQGINLLPNVGKGPSGDIFQQPLCPVLGSQIMGSETTITRKSKRRVRTQQNVNDSRSGEVSLGKKKVIDEKSKISYVCKKQRHVSSIEDSVEAGVDEESEGLNLPAY</sequence>
<dbReference type="Proteomes" id="UP001280121">
    <property type="component" value="Unassembled WGS sequence"/>
</dbReference>
<evidence type="ECO:0000313" key="2">
    <source>
        <dbReference type="EMBL" id="KAK2647289.1"/>
    </source>
</evidence>
<comment type="caution">
    <text evidence="2">The sequence shown here is derived from an EMBL/GenBank/DDBJ whole genome shotgun (WGS) entry which is preliminary data.</text>
</comment>
<dbReference type="PANTHER" id="PTHR31286:SF167">
    <property type="entry name" value="OS09G0268800 PROTEIN"/>
    <property type="match status" value="1"/>
</dbReference>
<feature type="region of interest" description="Disordered" evidence="1">
    <location>
        <begin position="454"/>
        <end position="474"/>
    </location>
</feature>
<reference evidence="2" key="1">
    <citation type="journal article" date="2023" name="Plant J.">
        <title>Genome sequences and population genomics provide insights into the demographic history, inbreeding, and mutation load of two 'living fossil' tree species of Dipteronia.</title>
        <authorList>
            <person name="Feng Y."/>
            <person name="Comes H.P."/>
            <person name="Chen J."/>
            <person name="Zhu S."/>
            <person name="Lu R."/>
            <person name="Zhang X."/>
            <person name="Li P."/>
            <person name="Qiu J."/>
            <person name="Olsen K.M."/>
            <person name="Qiu Y."/>
        </authorList>
    </citation>
    <scope>NUCLEOTIDE SEQUENCE</scope>
    <source>
        <strain evidence="2">KIB01</strain>
    </source>
</reference>
<feature type="compositionally biased region" description="Acidic residues" evidence="1">
    <location>
        <begin position="504"/>
        <end position="515"/>
    </location>
</feature>
<dbReference type="InterPro" id="IPR040256">
    <property type="entry name" value="At4g02000-like"/>
</dbReference>
<organism evidence="2 3">
    <name type="scientific">Dipteronia dyeriana</name>
    <dbReference type="NCBI Taxonomy" id="168575"/>
    <lineage>
        <taxon>Eukaryota</taxon>
        <taxon>Viridiplantae</taxon>
        <taxon>Streptophyta</taxon>
        <taxon>Embryophyta</taxon>
        <taxon>Tracheophyta</taxon>
        <taxon>Spermatophyta</taxon>
        <taxon>Magnoliopsida</taxon>
        <taxon>eudicotyledons</taxon>
        <taxon>Gunneridae</taxon>
        <taxon>Pentapetalae</taxon>
        <taxon>rosids</taxon>
        <taxon>malvids</taxon>
        <taxon>Sapindales</taxon>
        <taxon>Sapindaceae</taxon>
        <taxon>Hippocastanoideae</taxon>
        <taxon>Acereae</taxon>
        <taxon>Dipteronia</taxon>
    </lineage>
</organism>
<gene>
    <name evidence="2" type="ORF">Ddye_014778</name>
</gene>
<evidence type="ECO:0000313" key="3">
    <source>
        <dbReference type="Proteomes" id="UP001280121"/>
    </source>
</evidence>
<feature type="region of interest" description="Disordered" evidence="1">
    <location>
        <begin position="503"/>
        <end position="522"/>
    </location>
</feature>
<evidence type="ECO:0008006" key="4">
    <source>
        <dbReference type="Google" id="ProtNLM"/>
    </source>
</evidence>
<dbReference type="PANTHER" id="PTHR31286">
    <property type="entry name" value="GLYCINE-RICH CELL WALL STRUCTURAL PROTEIN 1.8-LIKE"/>
    <property type="match status" value="1"/>
</dbReference>
<dbReference type="AlphaFoldDB" id="A0AAD9U3Q7"/>
<protein>
    <recommendedName>
        <fullName evidence="4">DUF4283 domain-containing protein</fullName>
    </recommendedName>
</protein>
<dbReference type="EMBL" id="JANJYI010000005">
    <property type="protein sequence ID" value="KAK2647289.1"/>
    <property type="molecule type" value="Genomic_DNA"/>
</dbReference>
<evidence type="ECO:0000256" key="1">
    <source>
        <dbReference type="SAM" id="MobiDB-lite"/>
    </source>
</evidence>
<name>A0AAD9U3Q7_9ROSI</name>
<accession>A0AAD9U3Q7</accession>